<evidence type="ECO:0000313" key="4">
    <source>
        <dbReference type="Proteomes" id="UP000007797"/>
    </source>
</evidence>
<evidence type="ECO:0000256" key="2">
    <source>
        <dbReference type="SAM" id="Phobius"/>
    </source>
</evidence>
<feature type="transmembrane region" description="Helical" evidence="2">
    <location>
        <begin position="90"/>
        <end position="118"/>
    </location>
</feature>
<feature type="transmembrane region" description="Helical" evidence="2">
    <location>
        <begin position="15"/>
        <end position="34"/>
    </location>
</feature>
<organism evidence="3 4">
    <name type="scientific">Cavenderia fasciculata</name>
    <name type="common">Slime mold</name>
    <name type="synonym">Dictyostelium fasciculatum</name>
    <dbReference type="NCBI Taxonomy" id="261658"/>
    <lineage>
        <taxon>Eukaryota</taxon>
        <taxon>Amoebozoa</taxon>
        <taxon>Evosea</taxon>
        <taxon>Eumycetozoa</taxon>
        <taxon>Dictyostelia</taxon>
        <taxon>Acytosteliales</taxon>
        <taxon>Cavenderiaceae</taxon>
        <taxon>Cavenderia</taxon>
    </lineage>
</organism>
<feature type="transmembrane region" description="Helical" evidence="2">
    <location>
        <begin position="248"/>
        <end position="266"/>
    </location>
</feature>
<dbReference type="RefSeq" id="XP_004358491.1">
    <property type="nucleotide sequence ID" value="XM_004358434.1"/>
</dbReference>
<dbReference type="KEGG" id="dfa:DFA_00502"/>
<feature type="transmembrane region" description="Helical" evidence="2">
    <location>
        <begin position="162"/>
        <end position="187"/>
    </location>
</feature>
<accession>F4PS95</accession>
<dbReference type="AlphaFoldDB" id="F4PS95"/>
<dbReference type="Proteomes" id="UP000007797">
    <property type="component" value="Unassembled WGS sequence"/>
</dbReference>
<reference evidence="4" key="1">
    <citation type="journal article" date="2011" name="Genome Res.">
        <title>Phylogeny-wide analysis of social amoeba genomes highlights ancient origins for complex intercellular communication.</title>
        <authorList>
            <person name="Heidel A.J."/>
            <person name="Lawal H.M."/>
            <person name="Felder M."/>
            <person name="Schilde C."/>
            <person name="Helps N.R."/>
            <person name="Tunggal B."/>
            <person name="Rivero F."/>
            <person name="John U."/>
            <person name="Schleicher M."/>
            <person name="Eichinger L."/>
            <person name="Platzer M."/>
            <person name="Noegel A.A."/>
            <person name="Schaap P."/>
            <person name="Gloeckner G."/>
        </authorList>
    </citation>
    <scope>NUCLEOTIDE SEQUENCE [LARGE SCALE GENOMIC DNA]</scope>
    <source>
        <strain evidence="4">SH3</strain>
    </source>
</reference>
<evidence type="ECO:0008006" key="5">
    <source>
        <dbReference type="Google" id="ProtNLM"/>
    </source>
</evidence>
<gene>
    <name evidence="3" type="ORF">DFA_00502</name>
</gene>
<feature type="transmembrane region" description="Helical" evidence="2">
    <location>
        <begin position="130"/>
        <end position="156"/>
    </location>
</feature>
<dbReference type="PANTHER" id="PTHR31494">
    <property type="entry name" value="THH1_TOM1_TOM3 DOMAIN-CONTAINING PROTEIN-RELATED-RELATED"/>
    <property type="match status" value="1"/>
</dbReference>
<dbReference type="PANTHER" id="PTHR31494:SF3">
    <property type="entry name" value="THH1_TOM1_TOM3 DOMAIN-CONTAINING PROTEIN"/>
    <property type="match status" value="1"/>
</dbReference>
<keyword evidence="4" id="KW-1185">Reference proteome</keyword>
<feature type="coiled-coil region" evidence="1">
    <location>
        <begin position="358"/>
        <end position="385"/>
    </location>
</feature>
<keyword evidence="2" id="KW-1133">Transmembrane helix</keyword>
<evidence type="ECO:0000313" key="3">
    <source>
        <dbReference type="EMBL" id="EGG20641.1"/>
    </source>
</evidence>
<name>F4PS95_CACFS</name>
<evidence type="ECO:0000256" key="1">
    <source>
        <dbReference type="SAM" id="Coils"/>
    </source>
</evidence>
<dbReference type="OrthoDB" id="24088at2759"/>
<protein>
    <recommendedName>
        <fullName evidence="5">THH1/TOM1/TOM3 domain-containing protein</fullName>
    </recommendedName>
</protein>
<proteinExistence type="predicted"/>
<keyword evidence="1" id="KW-0175">Coiled coil</keyword>
<feature type="transmembrane region" description="Helical" evidence="2">
    <location>
        <begin position="208"/>
        <end position="228"/>
    </location>
</feature>
<sequence>MTPESFTDEGSSLDGLVLSYFIFRMIITFFMVVMTSRQLYIEIEHTKRALTNPKWWALVGVLIFSMDRFIYSIAVIIVKDYEYGSIPVLIGMFSTFGVMSSWCFIGCFWSQLLFILFLGSKINLQYSNKIWYLTWAEIGLVTVYTVSYMIISIYYLKFAATFYMIGFLTIICVFGSILFAFGVILWRQMKIHQNDIRSDRIKKTVAKIKYLSIFLMVIVVSALIRDLIWKVAFPNMTMNDNARHLSNFITFFLETLGGVVVMIAVGDEPFNYFYLKDVIPFQRAHNTLPNHHHTVPNQPPKRSMLKPTIATFKALIGRPVKQPNETDLSSMSLSDTSTVATSSIISSSSASTNIHVVNDSTTTTISEAEKEAIELEKQFKDITISIQ</sequence>
<keyword evidence="2" id="KW-0812">Transmembrane</keyword>
<dbReference type="STRING" id="1054147.F4PS95"/>
<dbReference type="GeneID" id="14873413"/>
<feature type="transmembrane region" description="Helical" evidence="2">
    <location>
        <begin position="55"/>
        <end position="78"/>
    </location>
</feature>
<dbReference type="EMBL" id="GL883010">
    <property type="protein sequence ID" value="EGG20641.1"/>
    <property type="molecule type" value="Genomic_DNA"/>
</dbReference>
<keyword evidence="2" id="KW-0472">Membrane</keyword>